<reference evidence="3 4" key="1">
    <citation type="submission" date="2023-12" db="EMBL/GenBank/DDBJ databases">
        <title>Denitrificimonas halotolerans sp. nov.,a novel species isolated from landfill leachate.</title>
        <authorList>
            <person name="Wang S."/>
        </authorList>
    </citation>
    <scope>NUCLEOTIDE SEQUENCE [LARGE SCALE GENOMIC DNA]</scope>
    <source>
        <strain evidence="3 4">JX-1</strain>
    </source>
</reference>
<gene>
    <name evidence="3" type="ORF">TOI97_00850</name>
</gene>
<dbReference type="RefSeq" id="WP_321552235.1">
    <property type="nucleotide sequence ID" value="NZ_JAXIVU010000001.1"/>
</dbReference>
<dbReference type="InterPro" id="IPR049191">
    <property type="entry name" value="SutA_RBD"/>
</dbReference>
<dbReference type="Pfam" id="PF20661">
    <property type="entry name" value="SutA-RBD"/>
    <property type="match status" value="1"/>
</dbReference>
<dbReference type="Proteomes" id="UP001294570">
    <property type="component" value="Unassembled WGS sequence"/>
</dbReference>
<dbReference type="EMBL" id="JAXIVU010000001">
    <property type="protein sequence ID" value="MDY7218135.1"/>
    <property type="molecule type" value="Genomic_DNA"/>
</dbReference>
<keyword evidence="4" id="KW-1185">Reference proteome</keyword>
<organism evidence="3 4">
    <name type="scientific">Denitrificimonas halotolerans</name>
    <dbReference type="NCBI Taxonomy" id="3098930"/>
    <lineage>
        <taxon>Bacteria</taxon>
        <taxon>Pseudomonadati</taxon>
        <taxon>Pseudomonadota</taxon>
        <taxon>Gammaproteobacteria</taxon>
        <taxon>Pseudomonadales</taxon>
        <taxon>Pseudomonadaceae</taxon>
        <taxon>Denitrificimonas</taxon>
    </lineage>
</organism>
<protein>
    <recommendedName>
        <fullName evidence="2">Transcriptional regulator SutA RNAP-binding domain-containing protein</fullName>
    </recommendedName>
</protein>
<evidence type="ECO:0000313" key="3">
    <source>
        <dbReference type="EMBL" id="MDY7218135.1"/>
    </source>
</evidence>
<proteinExistence type="predicted"/>
<feature type="region of interest" description="Disordered" evidence="1">
    <location>
        <begin position="38"/>
        <end position="73"/>
    </location>
</feature>
<name>A0ABU5GMK6_9GAMM</name>
<feature type="compositionally biased region" description="Low complexity" evidence="1">
    <location>
        <begin position="64"/>
        <end position="73"/>
    </location>
</feature>
<sequence length="73" mass="7788">MRIKGSSTRAKPAEAVTSRSTLAEQTAAFLKQGGEIEKVPRGLSGQQQVSYFRRSTPATRKPAVKPSAKAAKS</sequence>
<evidence type="ECO:0000313" key="4">
    <source>
        <dbReference type="Proteomes" id="UP001294570"/>
    </source>
</evidence>
<feature type="region of interest" description="Disordered" evidence="1">
    <location>
        <begin position="1"/>
        <end position="21"/>
    </location>
</feature>
<evidence type="ECO:0000256" key="1">
    <source>
        <dbReference type="SAM" id="MobiDB-lite"/>
    </source>
</evidence>
<evidence type="ECO:0000259" key="2">
    <source>
        <dbReference type="Pfam" id="PF20661"/>
    </source>
</evidence>
<comment type="caution">
    <text evidence="3">The sequence shown here is derived from an EMBL/GenBank/DDBJ whole genome shotgun (WGS) entry which is preliminary data.</text>
</comment>
<feature type="domain" description="Transcriptional regulator SutA RNAP-binding" evidence="2">
    <location>
        <begin position="14"/>
        <end position="47"/>
    </location>
</feature>
<accession>A0ABU5GMK6</accession>